<sequence>MAPTKSASLRYKSSPMRRASFRDDTHLVGLRYEKTVAAEPPIPMAPRSPLRAARPGSSSCSSLNGPVVVSPPRPVVAPPTEDHPALRTSIPPRTTAADAWKRDSGHAPTSAATTIYEEECEDELTTRKGADLVVIAPVSPTTTPQFVGSPPSVVEDVASVCSQVVSNQVLAAQQPTTPARIPPRSPVASVDSRARTLPEHDRAKPPSKLAKSFSLRSISMSVLGRRSFSAEHVPASTIAGALVPPLLWGPSASQEPPEHRPRASSPFRKHHSQSPNHSVSTSPNNKTVAPFIPLAVSIPTDSLLDDDFLTGLSFSKRGSIMFGGQRAPGTDADMETLPTAHAPDDRRNAPGDADEPIPSKPAGASLPLPDIRVLEADREEESQKVRSLYDGGSDLAGEQGGHVSVQQPEPRPMTPVLENGHDVAHAQLTPDGDMPRAATSSSHYDNNTENELAGGLEDWEDVDGALVDRYGFIADPTPTSRLGTPSSLKSSQFSPRKRNVLHKKDPRDPMGLSSTVAARRSPSRKMSARSLNTQHTDVSVASFRSSRSVMRQAGNLLPHNRERRWLDEAGDMLTISPSLQDIAEEVQAEKVSEALKRKEGERSEKWRKMAKVVRNGGQGQGMEFEFDAKNPKLIERTWKGIPDRWRAAAWWSFLASSSRRSRDSATDQEIIARFHQLQDISSKDDGQIDLDVPRTIGRHIMFRKRYRGGQRLLFRVLHAISIYFPETGYGQGMGSLAATLLCYFDEERCFVMMVRMWQLRGLRDLYHPNFVGLMAALKEFENDWLNRDVAKRLADLDVDVMSYGTKWYLTLFNMSVPFGAQLRIWDVFLLLGDGAFAEGVPFPEPTKPGADLSPESPKTTGLDILHAAGAALVQALREMILDSDFENAMKALTSPMAIKDEDLLMKVMKAEWKGHSARRRA</sequence>
<feature type="compositionally biased region" description="Polar residues" evidence="1">
    <location>
        <begin position="438"/>
        <end position="450"/>
    </location>
</feature>
<dbReference type="SMART" id="SM00164">
    <property type="entry name" value="TBC"/>
    <property type="match status" value="1"/>
</dbReference>
<feature type="region of interest" description="Disordered" evidence="1">
    <location>
        <begin position="39"/>
        <end position="90"/>
    </location>
</feature>
<dbReference type="Gene3D" id="1.10.8.270">
    <property type="entry name" value="putative rabgap domain of human tbc1 domain family member 14 like domains"/>
    <property type="match status" value="1"/>
</dbReference>
<dbReference type="FunFam" id="1.10.8.270:FF:000023">
    <property type="entry name" value="TBC domain-containing protein C1778.09"/>
    <property type="match status" value="1"/>
</dbReference>
<dbReference type="AlphaFoldDB" id="A0A084AQ69"/>
<feature type="domain" description="Rab-GAP TBC" evidence="2">
    <location>
        <begin position="640"/>
        <end position="832"/>
    </location>
</feature>
<feature type="compositionally biased region" description="Polar residues" evidence="1">
    <location>
        <begin position="477"/>
        <end position="494"/>
    </location>
</feature>
<dbReference type="OrthoDB" id="294251at2759"/>
<dbReference type="InterPro" id="IPR050302">
    <property type="entry name" value="Rab_GAP_TBC_domain"/>
</dbReference>
<name>A0A084AQ69_STACB</name>
<evidence type="ECO:0000313" key="3">
    <source>
        <dbReference type="EMBL" id="KEY67448.1"/>
    </source>
</evidence>
<organism evidence="3 4">
    <name type="scientific">Stachybotrys chartarum (strain CBS 109288 / IBT 7711)</name>
    <name type="common">Toxic black mold</name>
    <name type="synonym">Stilbospora chartarum</name>
    <dbReference type="NCBI Taxonomy" id="1280523"/>
    <lineage>
        <taxon>Eukaryota</taxon>
        <taxon>Fungi</taxon>
        <taxon>Dikarya</taxon>
        <taxon>Ascomycota</taxon>
        <taxon>Pezizomycotina</taxon>
        <taxon>Sordariomycetes</taxon>
        <taxon>Hypocreomycetidae</taxon>
        <taxon>Hypocreales</taxon>
        <taxon>Stachybotryaceae</taxon>
        <taxon>Stachybotrys</taxon>
    </lineage>
</organism>
<dbReference type="Pfam" id="PF00566">
    <property type="entry name" value="RabGAP-TBC"/>
    <property type="match status" value="1"/>
</dbReference>
<accession>A0A084AQ69</accession>
<dbReference type="PANTHER" id="PTHR47219">
    <property type="entry name" value="RAB GTPASE-ACTIVATING PROTEIN 1-LIKE"/>
    <property type="match status" value="1"/>
</dbReference>
<feature type="compositionally biased region" description="Polar residues" evidence="1">
    <location>
        <begin position="273"/>
        <end position="285"/>
    </location>
</feature>
<feature type="region of interest" description="Disordered" evidence="1">
    <location>
        <begin position="475"/>
        <end position="539"/>
    </location>
</feature>
<evidence type="ECO:0000256" key="1">
    <source>
        <dbReference type="SAM" id="MobiDB-lite"/>
    </source>
</evidence>
<feature type="compositionally biased region" description="Basic and acidic residues" evidence="1">
    <location>
        <begin position="192"/>
        <end position="204"/>
    </location>
</feature>
<dbReference type="PROSITE" id="PS50086">
    <property type="entry name" value="TBC_RABGAP"/>
    <property type="match status" value="1"/>
</dbReference>
<feature type="region of interest" description="Disordered" evidence="1">
    <location>
        <begin position="319"/>
        <end position="369"/>
    </location>
</feature>
<feature type="region of interest" description="Disordered" evidence="1">
    <location>
        <begin position="1"/>
        <end position="22"/>
    </location>
</feature>
<feature type="region of interest" description="Disordered" evidence="1">
    <location>
        <begin position="390"/>
        <end position="451"/>
    </location>
</feature>
<dbReference type="EMBL" id="KL648619">
    <property type="protein sequence ID" value="KEY67448.1"/>
    <property type="molecule type" value="Genomic_DNA"/>
</dbReference>
<dbReference type="InterPro" id="IPR035969">
    <property type="entry name" value="Rab-GAP_TBC_sf"/>
</dbReference>
<dbReference type="GO" id="GO:0005096">
    <property type="term" value="F:GTPase activator activity"/>
    <property type="evidence" value="ECO:0007669"/>
    <property type="project" value="TreeGrafter"/>
</dbReference>
<feature type="region of interest" description="Disordered" evidence="1">
    <location>
        <begin position="173"/>
        <end position="210"/>
    </location>
</feature>
<proteinExistence type="predicted"/>
<feature type="region of interest" description="Disordered" evidence="1">
    <location>
        <begin position="249"/>
        <end position="285"/>
    </location>
</feature>
<dbReference type="InterPro" id="IPR000195">
    <property type="entry name" value="Rab-GAP-TBC_dom"/>
</dbReference>
<dbReference type="HOGENOM" id="CLU_003663_1_0_1"/>
<reference evidence="3 4" key="1">
    <citation type="journal article" date="2014" name="BMC Genomics">
        <title>Comparative genome sequencing reveals chemotype-specific gene clusters in the toxigenic black mold Stachybotrys.</title>
        <authorList>
            <person name="Semeiks J."/>
            <person name="Borek D."/>
            <person name="Otwinowski Z."/>
            <person name="Grishin N.V."/>
        </authorList>
    </citation>
    <scope>NUCLEOTIDE SEQUENCE [LARGE SCALE GENOMIC DNA]</scope>
    <source>
        <strain evidence="4">CBS 109288 / IBT 7711</strain>
    </source>
</reference>
<dbReference type="SUPFAM" id="SSF47923">
    <property type="entry name" value="Ypt/Rab-GAP domain of gyp1p"/>
    <property type="match status" value="2"/>
</dbReference>
<dbReference type="PANTHER" id="PTHR47219:SF9">
    <property type="entry name" value="GTPASE ACTIVATING PROTEIN AND CENTROSOME-ASSOCIATED, ISOFORM B"/>
    <property type="match status" value="1"/>
</dbReference>
<dbReference type="Gene3D" id="1.10.472.80">
    <property type="entry name" value="Ypt/Rab-GAP domain of gyp1p, domain 3"/>
    <property type="match status" value="1"/>
</dbReference>
<dbReference type="Proteomes" id="UP000028045">
    <property type="component" value="Unassembled WGS sequence"/>
</dbReference>
<protein>
    <recommendedName>
        <fullName evidence="2">Rab-GAP TBC domain-containing protein</fullName>
    </recommendedName>
</protein>
<gene>
    <name evidence="3" type="ORF">S7711_05974</name>
</gene>
<keyword evidence="4" id="KW-1185">Reference proteome</keyword>
<evidence type="ECO:0000313" key="4">
    <source>
        <dbReference type="Proteomes" id="UP000028045"/>
    </source>
</evidence>
<evidence type="ECO:0000259" key="2">
    <source>
        <dbReference type="PROSITE" id="PS50086"/>
    </source>
</evidence>
<dbReference type="GO" id="GO:0031267">
    <property type="term" value="F:small GTPase binding"/>
    <property type="evidence" value="ECO:0007669"/>
    <property type="project" value="TreeGrafter"/>
</dbReference>